<dbReference type="KEGG" id="tic:FH039_02200"/>
<keyword evidence="4" id="KW-0479">Metal-binding</keyword>
<dbReference type="OrthoDB" id="5620at2157"/>
<evidence type="ECO:0000313" key="9">
    <source>
        <dbReference type="EMBL" id="QDA30662.1"/>
    </source>
</evidence>
<dbReference type="InterPro" id="IPR023885">
    <property type="entry name" value="4Fe4S-binding_SPASM_dom"/>
</dbReference>
<dbReference type="SMART" id="SM00729">
    <property type="entry name" value="Elp3"/>
    <property type="match status" value="1"/>
</dbReference>
<keyword evidence="2" id="KW-0004">4Fe-4S</keyword>
<accession>A0A4Y5SKE9</accession>
<evidence type="ECO:0000256" key="4">
    <source>
        <dbReference type="ARBA" id="ARBA00022723"/>
    </source>
</evidence>
<dbReference type="AlphaFoldDB" id="A0A4Y5SKE9"/>
<evidence type="ECO:0000256" key="5">
    <source>
        <dbReference type="ARBA" id="ARBA00023004"/>
    </source>
</evidence>
<dbReference type="InterPro" id="IPR023867">
    <property type="entry name" value="Sulphatase_maturase_rSAM"/>
</dbReference>
<evidence type="ECO:0000313" key="10">
    <source>
        <dbReference type="Proteomes" id="UP000306007"/>
    </source>
</evidence>
<dbReference type="EMBL" id="CP040846">
    <property type="protein sequence ID" value="QDA30662.1"/>
    <property type="molecule type" value="Genomic_DNA"/>
</dbReference>
<organism evidence="9 10">
    <name type="scientific">Thermococcus indicus</name>
    <dbReference type="NCBI Taxonomy" id="2586643"/>
    <lineage>
        <taxon>Archaea</taxon>
        <taxon>Methanobacteriati</taxon>
        <taxon>Methanobacteriota</taxon>
        <taxon>Thermococci</taxon>
        <taxon>Thermococcales</taxon>
        <taxon>Thermococcaceae</taxon>
        <taxon>Thermococcus</taxon>
    </lineage>
</organism>
<evidence type="ECO:0000256" key="3">
    <source>
        <dbReference type="ARBA" id="ARBA00022691"/>
    </source>
</evidence>
<dbReference type="NCBIfam" id="TIGR04085">
    <property type="entry name" value="rSAM_more_4Fe4S"/>
    <property type="match status" value="1"/>
</dbReference>
<dbReference type="InterPro" id="IPR013785">
    <property type="entry name" value="Aldolase_TIM"/>
</dbReference>
<dbReference type="CDD" id="cd01335">
    <property type="entry name" value="Radical_SAM"/>
    <property type="match status" value="1"/>
</dbReference>
<dbReference type="Pfam" id="PF04055">
    <property type="entry name" value="Radical_SAM"/>
    <property type="match status" value="1"/>
</dbReference>
<dbReference type="SUPFAM" id="SSF102114">
    <property type="entry name" value="Radical SAM enzymes"/>
    <property type="match status" value="1"/>
</dbReference>
<dbReference type="InterPro" id="IPR007197">
    <property type="entry name" value="rSAM"/>
</dbReference>
<dbReference type="UniPathway" id="UPA00782"/>
<dbReference type="InterPro" id="IPR006638">
    <property type="entry name" value="Elp3/MiaA/NifB-like_rSAM"/>
</dbReference>
<dbReference type="PANTHER" id="PTHR43787:SF3">
    <property type="entry name" value="ARYLSULFATASE REGULATORY PROTEIN"/>
    <property type="match status" value="1"/>
</dbReference>
<evidence type="ECO:0000259" key="7">
    <source>
        <dbReference type="PROSITE" id="PS51379"/>
    </source>
</evidence>
<dbReference type="SFLD" id="SFLDS00029">
    <property type="entry name" value="Radical_SAM"/>
    <property type="match status" value="1"/>
</dbReference>
<protein>
    <submittedName>
        <fullName evidence="9">Radical SAM protein</fullName>
    </submittedName>
</protein>
<keyword evidence="3" id="KW-0949">S-adenosyl-L-methionine</keyword>
<evidence type="ECO:0000256" key="1">
    <source>
        <dbReference type="ARBA" id="ARBA00001966"/>
    </source>
</evidence>
<keyword evidence="5" id="KW-0408">Iron</keyword>
<dbReference type="InterPro" id="IPR017896">
    <property type="entry name" value="4Fe4S_Fe-S-bd"/>
</dbReference>
<proteinExistence type="predicted"/>
<dbReference type="GO" id="GO:0051539">
    <property type="term" value="F:4 iron, 4 sulfur cluster binding"/>
    <property type="evidence" value="ECO:0007669"/>
    <property type="project" value="UniProtKB-KW"/>
</dbReference>
<evidence type="ECO:0000256" key="6">
    <source>
        <dbReference type="ARBA" id="ARBA00023014"/>
    </source>
</evidence>
<sequence>MKHSMYNIVIPLTRDGVLVYNGLSGALAKLTPEEYRKYLKLSFGEADKELVENLKRGMFIVPEDFNELEYIIQRYEKIKEDTSRLGLVIAPTMKCNLGCIYCYQNREKFDEYSLMNEKVQTELVNFVETIVKINNVRTLEVLWYGGEPLLGLPVIKNLTEKFMRIGERFNVNYSGGMVTNATLITPKIAEELYKLKIRTFQITLDGDRETHDKKRIYKNGSGTFDRIIEAIKILSSYKGVSIVIRVNVDTEVVRNFEKLLDILENEGLKEKIRIYFSKLEKYEHSSSTWGCYIENTKDYSKLEIRLYEKLIERGFMLNIYPFPRYLPCGAVRKYGNICIDPEGYLYKCWHEIGIVEKSVGHVSSGFNENVGRWIITYTPFDFEDCRGCGLLPVCMGGCPLRAMESKKECIPLTGSIEEYLKMTYMYKTRGARDM</sequence>
<dbReference type="SFLD" id="SFLDG01067">
    <property type="entry name" value="SPASM/twitch_domain_containing"/>
    <property type="match status" value="1"/>
</dbReference>
<dbReference type="RefSeq" id="WP_139680049.1">
    <property type="nucleotide sequence ID" value="NZ_CP040846.1"/>
</dbReference>
<dbReference type="SFLD" id="SFLDG01386">
    <property type="entry name" value="main_SPASM_domain-containing"/>
    <property type="match status" value="1"/>
</dbReference>
<dbReference type="GO" id="GO:0046872">
    <property type="term" value="F:metal ion binding"/>
    <property type="evidence" value="ECO:0007669"/>
    <property type="project" value="UniProtKB-KW"/>
</dbReference>
<dbReference type="PROSITE" id="PS51379">
    <property type="entry name" value="4FE4S_FER_2"/>
    <property type="match status" value="1"/>
</dbReference>
<name>A0A4Y5SKE9_9EURY</name>
<dbReference type="PANTHER" id="PTHR43787">
    <property type="entry name" value="FEMO COFACTOR BIOSYNTHESIS PROTEIN NIFB-RELATED"/>
    <property type="match status" value="1"/>
</dbReference>
<keyword evidence="10" id="KW-1185">Reference proteome</keyword>
<dbReference type="Gene3D" id="3.20.20.70">
    <property type="entry name" value="Aldolase class I"/>
    <property type="match status" value="1"/>
</dbReference>
<feature type="domain" description="4Fe-4S ferredoxin-type" evidence="7">
    <location>
        <begin position="376"/>
        <end position="408"/>
    </location>
</feature>
<dbReference type="SFLD" id="SFLDG01384">
    <property type="entry name" value="thioether_bond_formation_requi"/>
    <property type="match status" value="1"/>
</dbReference>
<reference evidence="9 10" key="1">
    <citation type="submission" date="2019-06" db="EMBL/GenBank/DDBJ databases">
        <title>Thermococcus indicus sp. nov., a Fe(III)-reducing hyperthermophilic archaeon isolated from the Onnuri vent field of the Central Indian Ocean ridge.</title>
        <authorList>
            <person name="Lim J.K."/>
            <person name="Kim Y.J."/>
            <person name="Kwon K.K."/>
        </authorList>
    </citation>
    <scope>NUCLEOTIDE SEQUENCE [LARGE SCALE GENOMIC DNA]</scope>
    <source>
        <strain evidence="9 10">IOH1</strain>
    </source>
</reference>
<evidence type="ECO:0000259" key="8">
    <source>
        <dbReference type="PROSITE" id="PS51918"/>
    </source>
</evidence>
<feature type="domain" description="Radical SAM core" evidence="8">
    <location>
        <begin position="79"/>
        <end position="320"/>
    </location>
</feature>
<dbReference type="InterPro" id="IPR058240">
    <property type="entry name" value="rSAM_sf"/>
</dbReference>
<comment type="cofactor">
    <cofactor evidence="1">
        <name>[4Fe-4S] cluster</name>
        <dbReference type="ChEBI" id="CHEBI:49883"/>
    </cofactor>
</comment>
<evidence type="ECO:0000256" key="2">
    <source>
        <dbReference type="ARBA" id="ARBA00022485"/>
    </source>
</evidence>
<dbReference type="PROSITE" id="PS51918">
    <property type="entry name" value="RADICAL_SAM"/>
    <property type="match status" value="1"/>
</dbReference>
<dbReference type="GO" id="GO:0016491">
    <property type="term" value="F:oxidoreductase activity"/>
    <property type="evidence" value="ECO:0007669"/>
    <property type="project" value="InterPro"/>
</dbReference>
<gene>
    <name evidence="9" type="ORF">FH039_02200</name>
</gene>
<keyword evidence="6" id="KW-0411">Iron-sulfur</keyword>
<dbReference type="Proteomes" id="UP000306007">
    <property type="component" value="Chromosome"/>
</dbReference>
<dbReference type="GeneID" id="40473958"/>